<comment type="caution">
    <text evidence="1">The sequence shown here is derived from an EMBL/GenBank/DDBJ whole genome shotgun (WGS) entry which is preliminary data.</text>
</comment>
<proteinExistence type="predicted"/>
<gene>
    <name evidence="1" type="ORF">HMPREF0620_0324</name>
</gene>
<organism evidence="1 2">
    <name type="scientific">Parascardovia denticolens DSM 10105 = JCM 12538</name>
    <dbReference type="NCBI Taxonomy" id="864564"/>
    <lineage>
        <taxon>Bacteria</taxon>
        <taxon>Bacillati</taxon>
        <taxon>Actinomycetota</taxon>
        <taxon>Actinomycetes</taxon>
        <taxon>Bifidobacteriales</taxon>
        <taxon>Bifidobacteriaceae</taxon>
        <taxon>Parascardovia</taxon>
    </lineage>
</organism>
<accession>E6K0I1</accession>
<name>E6K0I1_PARDN</name>
<reference evidence="1 2" key="1">
    <citation type="submission" date="2010-12" db="EMBL/GenBank/DDBJ databases">
        <authorList>
            <person name="Muzny D."/>
            <person name="Qin X."/>
            <person name="Buhay C."/>
            <person name="Dugan-Rocha S."/>
            <person name="Ding Y."/>
            <person name="Chen G."/>
            <person name="Hawes A."/>
            <person name="Holder M."/>
            <person name="Jhangiani S."/>
            <person name="Johnson A."/>
            <person name="Khan Z."/>
            <person name="Li Z."/>
            <person name="Liu W."/>
            <person name="Liu X."/>
            <person name="Perez L."/>
            <person name="Shen H."/>
            <person name="Wang Q."/>
            <person name="Watt J."/>
            <person name="Xi L."/>
            <person name="Xin Y."/>
            <person name="Zhou J."/>
            <person name="Deng J."/>
            <person name="Jiang H."/>
            <person name="Liu Y."/>
            <person name="Qu J."/>
            <person name="Song X.-Z."/>
            <person name="Zhang L."/>
            <person name="Villasana D."/>
            <person name="Johnson A."/>
            <person name="Liu J."/>
            <person name="Liyanage D."/>
            <person name="Lorensuhewa L."/>
            <person name="Robinson T."/>
            <person name="Song A."/>
            <person name="Song B.-B."/>
            <person name="Dinh H."/>
            <person name="Thornton R."/>
            <person name="Coyle M."/>
            <person name="Francisco L."/>
            <person name="Jackson L."/>
            <person name="Javaid M."/>
            <person name="Korchina V."/>
            <person name="Kovar C."/>
            <person name="Mata R."/>
            <person name="Mathew T."/>
            <person name="Ngo R."/>
            <person name="Nguyen L."/>
            <person name="Nguyen N."/>
            <person name="Okwuonu G."/>
            <person name="Ongeri F."/>
            <person name="Pham C."/>
            <person name="Simmons D."/>
            <person name="Wilczek-Boney K."/>
            <person name="Hale W."/>
            <person name="Jakkamsetti A."/>
            <person name="Pham P."/>
            <person name="Ruth R."/>
            <person name="San Lucas F."/>
            <person name="Warren J."/>
            <person name="Zhang J."/>
            <person name="Zhao Z."/>
            <person name="Zhou C."/>
            <person name="Zhu D."/>
            <person name="Lee S."/>
            <person name="Bess C."/>
            <person name="Blankenburg K."/>
            <person name="Forbes L."/>
            <person name="Fu Q."/>
            <person name="Gubbala S."/>
            <person name="Hirani K."/>
            <person name="Jayaseelan J.C."/>
            <person name="Lara F."/>
            <person name="Munidasa M."/>
            <person name="Palculict T."/>
            <person name="Patil S."/>
            <person name="Pu L.-L."/>
            <person name="Saada N."/>
            <person name="Tang L."/>
            <person name="Weissenberger G."/>
            <person name="Zhu Y."/>
            <person name="Hemphill L."/>
            <person name="Shang Y."/>
            <person name="Youmans B."/>
            <person name="Ayvaz T."/>
            <person name="Ross M."/>
            <person name="Santibanez J."/>
            <person name="Aqrawi P."/>
            <person name="Gross S."/>
            <person name="Joshi V."/>
            <person name="Fowler G."/>
            <person name="Nazareth L."/>
            <person name="Reid J."/>
            <person name="Worley K."/>
            <person name="Petrosino J."/>
            <person name="Highlander S."/>
            <person name="Gibbs R."/>
        </authorList>
    </citation>
    <scope>NUCLEOTIDE SEQUENCE [LARGE SCALE GENOMIC DNA]</scope>
    <source>
        <strain evidence="1 2">DSM 10105</strain>
    </source>
</reference>
<dbReference type="HOGENOM" id="CLU_3203021_0_0_11"/>
<protein>
    <submittedName>
        <fullName evidence="1">Uncharacterized protein</fullName>
    </submittedName>
</protein>
<evidence type="ECO:0000313" key="1">
    <source>
        <dbReference type="EMBL" id="EFT83319.1"/>
    </source>
</evidence>
<dbReference type="Proteomes" id="UP000004946">
    <property type="component" value="Chromosome"/>
</dbReference>
<evidence type="ECO:0000313" key="2">
    <source>
        <dbReference type="Proteomes" id="UP000004946"/>
    </source>
</evidence>
<dbReference type="EMBL" id="AEON01000001">
    <property type="protein sequence ID" value="EFT83319.1"/>
    <property type="molecule type" value="Genomic_DNA"/>
</dbReference>
<sequence>MSLSFFTCRFPCPSASSINRFGTFRLSALPSLPARFPRRMAVSLT</sequence>
<keyword evidence="2" id="KW-1185">Reference proteome</keyword>
<dbReference type="AlphaFoldDB" id="E6K0I1"/>